<evidence type="ECO:0000313" key="2">
    <source>
        <dbReference type="EMBL" id="TFY65247.1"/>
    </source>
</evidence>
<evidence type="ECO:0000256" key="1">
    <source>
        <dbReference type="ARBA" id="ARBA00022801"/>
    </source>
</evidence>
<dbReference type="SUPFAM" id="SSF52266">
    <property type="entry name" value="SGNH hydrolase"/>
    <property type="match status" value="1"/>
</dbReference>
<dbReference type="OrthoDB" id="1600564at2759"/>
<name>A0A4Y9YU45_9AGAM</name>
<evidence type="ECO:0000313" key="3">
    <source>
        <dbReference type="Proteomes" id="UP000298327"/>
    </source>
</evidence>
<dbReference type="InterPro" id="IPR001087">
    <property type="entry name" value="GDSL"/>
</dbReference>
<dbReference type="InterPro" id="IPR036514">
    <property type="entry name" value="SGNH_hydro_sf"/>
</dbReference>
<dbReference type="PANTHER" id="PTHR45648">
    <property type="entry name" value="GDSL LIPASE/ACYLHYDROLASE FAMILY PROTEIN (AFU_ORTHOLOGUE AFUA_4G14700)"/>
    <property type="match status" value="1"/>
</dbReference>
<accession>A0A4Y9YU45</accession>
<reference evidence="2 3" key="1">
    <citation type="submission" date="2019-02" db="EMBL/GenBank/DDBJ databases">
        <title>Genome sequencing of the rare red list fungi Dentipellis fragilis.</title>
        <authorList>
            <person name="Buettner E."/>
            <person name="Kellner H."/>
        </authorList>
    </citation>
    <scope>NUCLEOTIDE SEQUENCE [LARGE SCALE GENOMIC DNA]</scope>
    <source>
        <strain evidence="2 3">DSM 105465</strain>
    </source>
</reference>
<gene>
    <name evidence="2" type="ORF">EVG20_g5662</name>
</gene>
<dbReference type="Pfam" id="PF00657">
    <property type="entry name" value="Lipase_GDSL"/>
    <property type="match status" value="1"/>
</dbReference>
<dbReference type="AlphaFoldDB" id="A0A4Y9YU45"/>
<dbReference type="Gene3D" id="3.40.50.1110">
    <property type="entry name" value="SGNH hydrolase"/>
    <property type="match status" value="1"/>
</dbReference>
<keyword evidence="1" id="KW-0378">Hydrolase</keyword>
<organism evidence="2 3">
    <name type="scientific">Dentipellis fragilis</name>
    <dbReference type="NCBI Taxonomy" id="205917"/>
    <lineage>
        <taxon>Eukaryota</taxon>
        <taxon>Fungi</taxon>
        <taxon>Dikarya</taxon>
        <taxon>Basidiomycota</taxon>
        <taxon>Agaricomycotina</taxon>
        <taxon>Agaricomycetes</taxon>
        <taxon>Russulales</taxon>
        <taxon>Hericiaceae</taxon>
        <taxon>Dentipellis</taxon>
    </lineage>
</organism>
<dbReference type="PANTHER" id="PTHR45648:SF22">
    <property type="entry name" value="GDSL LIPASE_ACYLHYDROLASE FAMILY PROTEIN (AFU_ORTHOLOGUE AFUA_4G14700)"/>
    <property type="match status" value="1"/>
</dbReference>
<protein>
    <submittedName>
        <fullName evidence="2">Uncharacterized protein</fullName>
    </submittedName>
</protein>
<keyword evidence="3" id="KW-1185">Reference proteome</keyword>
<dbReference type="EMBL" id="SEOQ01000343">
    <property type="protein sequence ID" value="TFY65247.1"/>
    <property type="molecule type" value="Genomic_DNA"/>
</dbReference>
<proteinExistence type="predicted"/>
<dbReference type="Proteomes" id="UP000298327">
    <property type="component" value="Unassembled WGS sequence"/>
</dbReference>
<dbReference type="STRING" id="205917.A0A4Y9YU45"/>
<dbReference type="GO" id="GO:0016788">
    <property type="term" value="F:hydrolase activity, acting on ester bonds"/>
    <property type="evidence" value="ECO:0007669"/>
    <property type="project" value="InterPro"/>
</dbReference>
<sequence>MHAYSLHSQPAAVKPAPTKYALVPFSVFRPTQSIRAHRGSTVRTKSCDYVFGLPWTFRNGMGHRHDIGILQTPAHCAGQINVSEIGASLPCTLVYKLPRVLISNAIRTRPLGPSHWFKMSAAFRIGSHWRGYAGLKNIVVFGDSYSYVGYHSQAPPPTASKPLGVATPGMPVNEAGHPNWVGHLITSYSHGQSNMLVYDYAVRGDTTPGVARQITDQFLPTVGRRPRWAAWSPHNSLFVTWIGINDCRLLYTNTRNEITSIMATLFGAQEQLYTAGARNFLFIDVPPVHRSPVGSSAGSNDYSSIFVMWNEELRRALAAFAAAHGDATVLLFSSWDTFTRVLDNPAGYGFRPQDLNTMGGSIWFDHIHPTTRFASVIARDIAHFLNSQPVIA</sequence>
<comment type="caution">
    <text evidence="2">The sequence shown here is derived from an EMBL/GenBank/DDBJ whole genome shotgun (WGS) entry which is preliminary data.</text>
</comment>
<dbReference type="InterPro" id="IPR051058">
    <property type="entry name" value="GDSL_Est/Lipase"/>
</dbReference>